<dbReference type="Gene3D" id="1.20.120.80">
    <property type="entry name" value="Cytochrome c oxidase, subunit III, four-helix bundle"/>
    <property type="match status" value="1"/>
</dbReference>
<dbReference type="InterPro" id="IPR024791">
    <property type="entry name" value="Cyt_c/ubiquinol_Oxase_su3"/>
</dbReference>
<dbReference type="STRING" id="551991.SAMN05192529_101445"/>
<reference evidence="10 11" key="1">
    <citation type="submission" date="2016-10" db="EMBL/GenBank/DDBJ databases">
        <authorList>
            <person name="de Groot N.N."/>
        </authorList>
    </citation>
    <scope>NUCLEOTIDE SEQUENCE [LARGE SCALE GENOMIC DNA]</scope>
    <source>
        <strain evidence="10 11">Vu-144</strain>
    </source>
</reference>
<feature type="transmembrane region" description="Helical" evidence="8">
    <location>
        <begin position="172"/>
        <end position="190"/>
    </location>
</feature>
<dbReference type="RefSeq" id="WP_091392694.1">
    <property type="nucleotide sequence ID" value="NZ_FNQY01000001.1"/>
</dbReference>
<keyword evidence="3" id="KW-1003">Cell membrane</keyword>
<keyword evidence="6 8" id="KW-0472">Membrane</keyword>
<keyword evidence="11" id="KW-1185">Reference proteome</keyword>
<evidence type="ECO:0000256" key="1">
    <source>
        <dbReference type="ARBA" id="ARBA00004651"/>
    </source>
</evidence>
<evidence type="ECO:0000256" key="2">
    <source>
        <dbReference type="ARBA" id="ARBA00010581"/>
    </source>
</evidence>
<dbReference type="SUPFAM" id="SSF81452">
    <property type="entry name" value="Cytochrome c oxidase subunit III-like"/>
    <property type="match status" value="1"/>
</dbReference>
<evidence type="ECO:0000313" key="10">
    <source>
        <dbReference type="EMBL" id="SDZ78150.1"/>
    </source>
</evidence>
<evidence type="ECO:0000313" key="11">
    <source>
        <dbReference type="Proteomes" id="UP000199041"/>
    </source>
</evidence>
<gene>
    <name evidence="10" type="ORF">SAMN05192529_101445</name>
</gene>
<dbReference type="Pfam" id="PF00510">
    <property type="entry name" value="COX3"/>
    <property type="match status" value="1"/>
</dbReference>
<dbReference type="InterPro" id="IPR000298">
    <property type="entry name" value="Cyt_c_oxidase-like_su3"/>
</dbReference>
<comment type="similarity">
    <text evidence="2 7">Belongs to the cytochrome c oxidase subunit 3 family.</text>
</comment>
<comment type="subcellular location">
    <subcellularLocation>
        <location evidence="1 7">Cell membrane</location>
        <topology evidence="1 7">Multi-pass membrane protein</topology>
    </subcellularLocation>
</comment>
<feature type="domain" description="Heme-copper oxidase subunit III family profile" evidence="9">
    <location>
        <begin position="17"/>
        <end position="191"/>
    </location>
</feature>
<keyword evidence="4 7" id="KW-0812">Transmembrane</keyword>
<feature type="transmembrane region" description="Helical" evidence="8">
    <location>
        <begin position="85"/>
        <end position="106"/>
    </location>
</feature>
<evidence type="ECO:0000256" key="4">
    <source>
        <dbReference type="ARBA" id="ARBA00022692"/>
    </source>
</evidence>
<evidence type="ECO:0000256" key="8">
    <source>
        <dbReference type="SAM" id="Phobius"/>
    </source>
</evidence>
<feature type="transmembrane region" description="Helical" evidence="8">
    <location>
        <begin position="52"/>
        <end position="73"/>
    </location>
</feature>
<dbReference type="OrthoDB" id="679789at2"/>
<sequence length="191" mass="21625">MTTVSVTENKGKLHPHKFLLWVGMASIVMMFAGLTSAYVVKRTFSNWMEFGLPSVFWVSTIVILVSSLTMHLALKNFKAHERKKYKNLITVTAVLGLLFAALQLYGFTQLHEKGIQIFGIGSNASASFLGIIVGLHALHVIGGIIALLIIFFRAYGTKVKRYDKTPIEIVAIYWHFVDILWIYLFLFFSFM</sequence>
<organism evidence="10 11">
    <name type="scientific">Arachidicoccus rhizosphaerae</name>
    <dbReference type="NCBI Taxonomy" id="551991"/>
    <lineage>
        <taxon>Bacteria</taxon>
        <taxon>Pseudomonadati</taxon>
        <taxon>Bacteroidota</taxon>
        <taxon>Chitinophagia</taxon>
        <taxon>Chitinophagales</taxon>
        <taxon>Chitinophagaceae</taxon>
        <taxon>Arachidicoccus</taxon>
    </lineage>
</organism>
<keyword evidence="5 8" id="KW-1133">Transmembrane helix</keyword>
<dbReference type="InterPro" id="IPR035973">
    <property type="entry name" value="Cyt_c_oxidase_su3-like_sf"/>
</dbReference>
<name>A0A1H3VTR7_9BACT</name>
<evidence type="ECO:0000256" key="6">
    <source>
        <dbReference type="ARBA" id="ARBA00023136"/>
    </source>
</evidence>
<evidence type="ECO:0000256" key="5">
    <source>
        <dbReference type="ARBA" id="ARBA00022989"/>
    </source>
</evidence>
<dbReference type="EMBL" id="FNQY01000001">
    <property type="protein sequence ID" value="SDZ78150.1"/>
    <property type="molecule type" value="Genomic_DNA"/>
</dbReference>
<dbReference type="PANTHER" id="PTHR11403">
    <property type="entry name" value="CYTOCHROME C OXIDASE SUBUNIT III"/>
    <property type="match status" value="1"/>
</dbReference>
<proteinExistence type="inferred from homology"/>
<dbReference type="GO" id="GO:0005886">
    <property type="term" value="C:plasma membrane"/>
    <property type="evidence" value="ECO:0007669"/>
    <property type="project" value="UniProtKB-SubCell"/>
</dbReference>
<dbReference type="PANTHER" id="PTHR11403:SF2">
    <property type="entry name" value="CYTOCHROME BO(3) UBIQUINOL OXIDASE SUBUNIT 3"/>
    <property type="match status" value="1"/>
</dbReference>
<feature type="transmembrane region" description="Helical" evidence="8">
    <location>
        <begin position="18"/>
        <end position="40"/>
    </location>
</feature>
<feature type="transmembrane region" description="Helical" evidence="8">
    <location>
        <begin position="126"/>
        <end position="152"/>
    </location>
</feature>
<dbReference type="AlphaFoldDB" id="A0A1H3VTR7"/>
<dbReference type="GO" id="GO:0019646">
    <property type="term" value="P:aerobic electron transport chain"/>
    <property type="evidence" value="ECO:0007669"/>
    <property type="project" value="InterPro"/>
</dbReference>
<dbReference type="Proteomes" id="UP000199041">
    <property type="component" value="Unassembled WGS sequence"/>
</dbReference>
<dbReference type="InterPro" id="IPR013833">
    <property type="entry name" value="Cyt_c_oxidase_su3_a-hlx"/>
</dbReference>
<dbReference type="CDD" id="cd00386">
    <property type="entry name" value="Heme_Cu_Oxidase_III_like"/>
    <property type="match status" value="1"/>
</dbReference>
<evidence type="ECO:0000259" key="9">
    <source>
        <dbReference type="PROSITE" id="PS50253"/>
    </source>
</evidence>
<accession>A0A1H3VTR7</accession>
<protein>
    <submittedName>
        <fullName evidence="10">Cytochrome c oxidase subunit 3</fullName>
    </submittedName>
</protein>
<dbReference type="PROSITE" id="PS50253">
    <property type="entry name" value="COX3"/>
    <property type="match status" value="1"/>
</dbReference>
<evidence type="ECO:0000256" key="3">
    <source>
        <dbReference type="ARBA" id="ARBA00022475"/>
    </source>
</evidence>
<evidence type="ECO:0000256" key="7">
    <source>
        <dbReference type="RuleBase" id="RU003376"/>
    </source>
</evidence>
<dbReference type="GO" id="GO:0004129">
    <property type="term" value="F:cytochrome-c oxidase activity"/>
    <property type="evidence" value="ECO:0007669"/>
    <property type="project" value="InterPro"/>
</dbReference>